<dbReference type="CDD" id="cd04645">
    <property type="entry name" value="LbH_gamma_CA_like"/>
    <property type="match status" value="1"/>
</dbReference>
<keyword evidence="4" id="KW-1133">Transmembrane helix</keyword>
<protein>
    <recommendedName>
        <fullName evidence="7">Dynactin subunit 6</fullName>
    </recommendedName>
</protein>
<sequence>MVHLDTGCPCIIGREVTVGHACILHGCTVEDEVLIGMGATILNRAVIGRGSVVGAGALVLEGMQVPPFSLVVGSPAKVKKTYKEEDRISAQRQHADSYVRKERRDGLGTDSLSPVSPLTLLAASPSAGSPTWASRKVRALRSSRRTATTAGTSHLEPLPLAKGAVRHHRPSSSSGAAGGLEEQKGELTVALDFEAAEALGRKILGKDSWVKRIFEEFDGAACGYLWPAEFAALKARFEEAMGSFGSRAKFNFDAADTNMEGRISLYEWERYSTQLIQELGETRCRVAAERVLGSRKAESRRKVKHAAWPVGEVNPVEGVFVSEGFEAQASVRLLEVCSKGHKNLSLLEDTRVALSTKADPNAGLVAWIAALACQGWKCARKIRVVQVRDDKVCRLWEIKTPPMVETCEIFDLAEEGEIDIEESFTEGFQMVVTEEDMVEHFDLTKTDMDDYWTVEDDFTQEIDLNDYMMDYNDLFENVDFITLETSKVETFVIQAICELDLNYNAVLDLGADVSVVPMNMGSLGKRAQGGALLRDAQGRMIPVEGKVAMTLHCIAADGRPVKLKEIFVVAIVKQPLVAMGKWMKKGWMIQNVKDKFYLQKGDYYLPLEWECNNLTLSFGLEEEKVSYVMDVSDELKAMAEEPGWHELSDGTPVLVVKNAFTFQDISRKYDPYQFPCRTTLVKLESGEYDCVESAQFWVDRKMSELDGISPCTTLTLVHEKDPLNHDFYLEKQNLFLKRCRLKNLKEDRMNQSNLVYDEVGDDFVMVNGLKLTTASSRKVMKDACEFLGIPLSGSKTTVFRRLQVAVRETAAKAALDAARNEKRAMERRPQQAEVPLAPTDEEKQRHLLSHLPFADWCEHCQATRDYDKVIIKGDQEPSLKQVMKAVADARRLLKLQTTQEFSPQGRSASNPAERAIQTVRRLGNTLLESIRVGCGIEIPASHPLFVWRYAHASWLYNRFHVTPGGNTPFEVVTSRTYSGKLAPFGACVYGQPLPVPKNTRRGVPIWRKGIYVGKLMDSDLNFLLSPNGLFVTRAVRRCADEWQPEFLMACHGLPWDDASSRKFGPTTKVDKKRSLESQTFPGLQDDEAKAVEEYARRRAEEALAKPFGELEGSDEEYLDDKDLKDKQKKETELKKPGDGEREQPVPYTMQSKTRNMQEEFVMNLKADYILKFLNNLLDFNILKENFDLMVNFLEKNLPRRVHEQSGVQEVALDEREFVEVDEYPLVDLNDWGEFKEIDLEQESEEAGPPDVSEEMLAQLELEADEREITRLKEMGVLIPKSGNFEDCRFLTTKKVTGPDTLDKKELKQLVLYLKHTADYVQEMKQSFAMASAMGERNDDVKMAATQRPSLLEVFTDNGIYIKRMLEAVLNMKVVLELRIDSSSARALLQRQGVQRTRHISTGLLWVQQKVEEREAAIRPVPGKENSSDLGTKSHSSKRLRFLLGLIGYLEFAGGPRVGAQEEEIRHVKGLRPERVQQLTCLLLAALSQQGNGMEVEETTSSDSNREILLMVFTANAVLFVAMGLAMSVQGCDLALMVLDSASIGAWSLLTEMGYQILQTGMMMVAFNVVVFILFYLRDYFNLRPVEGGGEFQRETSPPQDPHREGEQRKVKQTRFNLFGEPAGHDPEARGSDRDGELWEEPEGGDVNHLLLEGEEEGDGQEEEELPQLENLTETAYTSGGEPTEDEFTEGAMDTEDAMDVDDDDVIATVEDWDPIGQEMATYRVLRHRAQAFPGEEYFLDIDGRLERHGGFGSLSGEESEEEQPSTADDQPAEEPEGSGSEQALRVAGELGDEVTDAVRELRQHAGLLQELGEHPECYMEYNMPGIVFWVNPDTGEIQMHRLLDLTIDTPEDGEEYFIENPNWMRDGGKWLIRRLHYEPEPEEEIPESPRGYGWALGTREWMDHVRERRAAAEREALRQQVEQASPAFNDYTPLIFLASTPPSANGPQVAQAMELLIASHADVHRECGQMTSGRLVPLRFAARAQNEYGLETLQRHMDLGDAFHWAAGENAEGIMLSEIRRKFGNQMAKTIGEMASFSYVASTQMRLFASPIFPGGLRASGAVSLCKGLYDDGHVRKGQRADPNSPGLEGNTALMDMITEGNLPVIQALLDCRANLDQRDSSGATPLHYAAMHGKVDVIRFLLERGADPSAVNHAGFSPWMMVAEALNVSGEELRDSLELLKPQVSPEELLQVAEEPEALLQLVEEVSMDHLQKSFRLHESLFFNPRMAIVGSWEGRTCLNSLLERWANILIQLLQVDPLKGNLKILAKYLLTATKGPESQVTFGQIRKVWQQEDNRSSYRARLTEAVKAQLNVFAVDCGQLRKQVERAARLATEEEEEVEEAKTHEDRQAQCEHDIAEMIYSFPERLKRESYKACHALLQMPKDQVTIPDKWQVESFWKRVQERQVLRYDPLWSLEITDGASCFLQLLRLGVPKDPTLKMKREEACVVSSIAEYSQLRQVQHAQMKELYARGYVTYSNLCNKPFQEKMKQIVARAQASGVFVEVPEEVVAAKRLQRILEKTLEAEQERAGWDWPERSELYLQHTYCFYILDTVRMSFSCRGETVPEQVHCCMRVLEEFQHCSVETDGVQLLRTKSGFAAGVTADGGYADVKLLCYADLGSHVAFDGTEIPLRIIGEIQLILEDYEAVKKRMHLVYEVNRGSFDRAKASSKRVTDRTQRAGSGVT</sequence>
<gene>
    <name evidence="5" type="ORF">CCMP2556_LOCUS22194</name>
</gene>
<dbReference type="InterPro" id="IPR018247">
    <property type="entry name" value="EF_Hand_1_Ca_BS"/>
</dbReference>
<dbReference type="SMART" id="SM00248">
    <property type="entry name" value="ANK"/>
    <property type="match status" value="3"/>
</dbReference>
<evidence type="ECO:0000313" key="5">
    <source>
        <dbReference type="EMBL" id="CAK9041386.1"/>
    </source>
</evidence>
<organism evidence="5 6">
    <name type="scientific">Durusdinium trenchii</name>
    <dbReference type="NCBI Taxonomy" id="1381693"/>
    <lineage>
        <taxon>Eukaryota</taxon>
        <taxon>Sar</taxon>
        <taxon>Alveolata</taxon>
        <taxon>Dinophyceae</taxon>
        <taxon>Suessiales</taxon>
        <taxon>Symbiodiniaceae</taxon>
        <taxon>Durusdinium</taxon>
    </lineage>
</organism>
<dbReference type="PROSITE" id="PS50297">
    <property type="entry name" value="ANK_REP_REGION"/>
    <property type="match status" value="1"/>
</dbReference>
<dbReference type="PROSITE" id="PS50088">
    <property type="entry name" value="ANK_REPEAT"/>
    <property type="match status" value="2"/>
</dbReference>
<dbReference type="Gene3D" id="2.160.10.10">
    <property type="entry name" value="Hexapeptide repeat proteins"/>
    <property type="match status" value="1"/>
</dbReference>
<feature type="compositionally biased region" description="Basic and acidic residues" evidence="3">
    <location>
        <begin position="83"/>
        <end position="107"/>
    </location>
</feature>
<dbReference type="InterPro" id="IPR002110">
    <property type="entry name" value="Ankyrin_rpt"/>
</dbReference>
<feature type="transmembrane region" description="Helical" evidence="4">
    <location>
        <begin position="1507"/>
        <end position="1526"/>
    </location>
</feature>
<dbReference type="InterPro" id="IPR036770">
    <property type="entry name" value="Ankyrin_rpt-contain_sf"/>
</dbReference>
<dbReference type="PROSITE" id="PS00018">
    <property type="entry name" value="EF_HAND_1"/>
    <property type="match status" value="1"/>
</dbReference>
<comment type="caution">
    <text evidence="5">The sequence shown here is derived from an EMBL/GenBank/DDBJ whole genome shotgun (WGS) entry which is preliminary data.</text>
</comment>
<feature type="repeat" description="ANK" evidence="1">
    <location>
        <begin position="2122"/>
        <end position="2154"/>
    </location>
</feature>
<feature type="repeat" description="ANK" evidence="1">
    <location>
        <begin position="2089"/>
        <end position="2121"/>
    </location>
</feature>
<feature type="region of interest" description="Disordered" evidence="3">
    <location>
        <begin position="83"/>
        <end position="112"/>
    </location>
</feature>
<dbReference type="Pfam" id="PF12796">
    <property type="entry name" value="Ank_2"/>
    <property type="match status" value="1"/>
</dbReference>
<dbReference type="Gene3D" id="1.25.40.20">
    <property type="entry name" value="Ankyrin repeat-containing domain"/>
    <property type="match status" value="1"/>
</dbReference>
<keyword evidence="4" id="KW-0812">Transmembrane</keyword>
<accession>A0ABP0LQB2</accession>
<feature type="transmembrane region" description="Helical" evidence="4">
    <location>
        <begin position="1555"/>
        <end position="1576"/>
    </location>
</feature>
<evidence type="ECO:0000256" key="1">
    <source>
        <dbReference type="PROSITE-ProRule" id="PRU00023"/>
    </source>
</evidence>
<feature type="compositionally biased region" description="Basic and acidic residues" evidence="3">
    <location>
        <begin position="1622"/>
        <end position="1636"/>
    </location>
</feature>
<feature type="region of interest" description="Disordered" evidence="3">
    <location>
        <begin position="1114"/>
        <end position="1149"/>
    </location>
</feature>
<evidence type="ECO:0000256" key="4">
    <source>
        <dbReference type="SAM" id="Phobius"/>
    </source>
</evidence>
<dbReference type="Proteomes" id="UP001642484">
    <property type="component" value="Unassembled WGS sequence"/>
</dbReference>
<evidence type="ECO:0000256" key="2">
    <source>
        <dbReference type="SAM" id="Coils"/>
    </source>
</evidence>
<dbReference type="InterPro" id="IPR011004">
    <property type="entry name" value="Trimer_LpxA-like_sf"/>
</dbReference>
<dbReference type="InterPro" id="IPR050484">
    <property type="entry name" value="Transf_Hexapept/Carb_Anhydrase"/>
</dbReference>
<dbReference type="EMBL" id="CAXAMN010013658">
    <property type="protein sequence ID" value="CAK9041386.1"/>
    <property type="molecule type" value="Genomic_DNA"/>
</dbReference>
<dbReference type="SUPFAM" id="SSF51161">
    <property type="entry name" value="Trimeric LpxA-like enzymes"/>
    <property type="match status" value="1"/>
</dbReference>
<evidence type="ECO:0000313" key="6">
    <source>
        <dbReference type="Proteomes" id="UP001642484"/>
    </source>
</evidence>
<dbReference type="PANTHER" id="PTHR13061">
    <property type="entry name" value="DYNACTIN SUBUNIT P25"/>
    <property type="match status" value="1"/>
</dbReference>
<keyword evidence="6" id="KW-1185">Reference proteome</keyword>
<feature type="coiled-coil region" evidence="2">
    <location>
        <begin position="2319"/>
        <end position="2346"/>
    </location>
</feature>
<name>A0ABP0LQB2_9DINO</name>
<proteinExistence type="predicted"/>
<reference evidence="5 6" key="1">
    <citation type="submission" date="2024-02" db="EMBL/GenBank/DDBJ databases">
        <authorList>
            <person name="Chen Y."/>
            <person name="Shah S."/>
            <person name="Dougan E. K."/>
            <person name="Thang M."/>
            <person name="Chan C."/>
        </authorList>
    </citation>
    <scope>NUCLEOTIDE SEQUENCE [LARGE SCALE GENOMIC DNA]</scope>
</reference>
<evidence type="ECO:0008006" key="7">
    <source>
        <dbReference type="Google" id="ProtNLM"/>
    </source>
</evidence>
<dbReference type="PANTHER" id="PTHR13061:SF29">
    <property type="entry name" value="GAMMA CARBONIC ANHYDRASE-LIKE 1, MITOCHONDRIAL-RELATED"/>
    <property type="match status" value="1"/>
</dbReference>
<feature type="compositionally biased region" description="Basic and acidic residues" evidence="3">
    <location>
        <begin position="1120"/>
        <end position="1143"/>
    </location>
</feature>
<feature type="region of interest" description="Disordered" evidence="3">
    <location>
        <begin position="1589"/>
        <end position="1642"/>
    </location>
</feature>
<feature type="region of interest" description="Disordered" evidence="3">
    <location>
        <begin position="141"/>
        <end position="181"/>
    </location>
</feature>
<keyword evidence="1" id="KW-0040">ANK repeat</keyword>
<feature type="compositionally biased region" description="Basic and acidic residues" evidence="3">
    <location>
        <begin position="1600"/>
        <end position="1609"/>
    </location>
</feature>
<evidence type="ECO:0000256" key="3">
    <source>
        <dbReference type="SAM" id="MobiDB-lite"/>
    </source>
</evidence>
<feature type="region of interest" description="Disordered" evidence="3">
    <location>
        <begin position="1748"/>
        <end position="1782"/>
    </location>
</feature>
<dbReference type="SUPFAM" id="SSF48403">
    <property type="entry name" value="Ankyrin repeat"/>
    <property type="match status" value="1"/>
</dbReference>
<keyword evidence="2" id="KW-0175">Coiled coil</keyword>
<keyword evidence="4" id="KW-0472">Membrane</keyword>
<dbReference type="InterPro" id="IPR047324">
    <property type="entry name" value="LbH_gamma_CA-like"/>
</dbReference>